<dbReference type="GO" id="GO:0016747">
    <property type="term" value="F:acyltransferase activity, transferring groups other than amino-acyl groups"/>
    <property type="evidence" value="ECO:0007669"/>
    <property type="project" value="InterPro"/>
</dbReference>
<reference evidence="2" key="1">
    <citation type="journal article" date="2014" name="Int. J. Syst. Evol. Microbiol.">
        <title>Complete genome sequence of Corynebacterium casei LMG S-19264T (=DSM 44701T), isolated from a smear-ripened cheese.</title>
        <authorList>
            <consortium name="US DOE Joint Genome Institute (JGI-PGF)"/>
            <person name="Walter F."/>
            <person name="Albersmeier A."/>
            <person name="Kalinowski J."/>
            <person name="Ruckert C."/>
        </authorList>
    </citation>
    <scope>NUCLEOTIDE SEQUENCE</scope>
    <source>
        <strain evidence="2">KCTC 42731</strain>
    </source>
</reference>
<gene>
    <name evidence="2" type="ORF">GCM10017161_16940</name>
</gene>
<reference evidence="2" key="2">
    <citation type="submission" date="2020-09" db="EMBL/GenBank/DDBJ databases">
        <authorList>
            <person name="Sun Q."/>
            <person name="Kim S."/>
        </authorList>
    </citation>
    <scope>NUCLEOTIDE SEQUENCE</scope>
    <source>
        <strain evidence="2">KCTC 42731</strain>
    </source>
</reference>
<dbReference type="PANTHER" id="PTHR43233:SF1">
    <property type="entry name" value="FAMILY N-ACETYLTRANSFERASE, PUTATIVE (AFU_ORTHOLOGUE AFUA_6G03350)-RELATED"/>
    <property type="match status" value="1"/>
</dbReference>
<accession>A0A919BHK2</accession>
<sequence>MAINRSNHNINIQLKQTMPTVLEYKQLRALVGWTDVDSNMVNIALKNSLFHVTARYDATLIGMARVIGDGAMFFYVQDLVVHPDFQNLGIGHKLMEHIEQYLAQNTKQGATIGLLSAQGKESFYLRYGYMKRSGDPWGLGMCKFI</sequence>
<dbReference type="SUPFAM" id="SSF55729">
    <property type="entry name" value="Acyl-CoA N-acyltransferases (Nat)"/>
    <property type="match status" value="1"/>
</dbReference>
<dbReference type="InterPro" id="IPR016181">
    <property type="entry name" value="Acyl_CoA_acyltransferase"/>
</dbReference>
<dbReference type="Gene3D" id="3.40.630.30">
    <property type="match status" value="1"/>
</dbReference>
<protein>
    <submittedName>
        <fullName evidence="2">N-acetyltransferase</fullName>
    </submittedName>
</protein>
<dbReference type="Proteomes" id="UP000623842">
    <property type="component" value="Unassembled WGS sequence"/>
</dbReference>
<dbReference type="AlphaFoldDB" id="A0A919BHK2"/>
<name>A0A919BHK2_9GAMM</name>
<comment type="caution">
    <text evidence="2">The sequence shown here is derived from an EMBL/GenBank/DDBJ whole genome shotgun (WGS) entry which is preliminary data.</text>
</comment>
<dbReference type="PROSITE" id="PS51186">
    <property type="entry name" value="GNAT"/>
    <property type="match status" value="1"/>
</dbReference>
<dbReference type="InterPro" id="IPR053144">
    <property type="entry name" value="Acetyltransferase_Butenolide"/>
</dbReference>
<keyword evidence="3" id="KW-1185">Reference proteome</keyword>
<evidence type="ECO:0000313" key="2">
    <source>
        <dbReference type="EMBL" id="GHF89673.1"/>
    </source>
</evidence>
<feature type="domain" description="N-acetyltransferase" evidence="1">
    <location>
        <begin position="1"/>
        <end position="145"/>
    </location>
</feature>
<dbReference type="CDD" id="cd04301">
    <property type="entry name" value="NAT_SF"/>
    <property type="match status" value="1"/>
</dbReference>
<dbReference type="Pfam" id="PF13673">
    <property type="entry name" value="Acetyltransf_10"/>
    <property type="match status" value="1"/>
</dbReference>
<dbReference type="InterPro" id="IPR000182">
    <property type="entry name" value="GNAT_dom"/>
</dbReference>
<proteinExistence type="predicted"/>
<organism evidence="2 3">
    <name type="scientific">Thalassotalea marina</name>
    <dbReference type="NCBI Taxonomy" id="1673741"/>
    <lineage>
        <taxon>Bacteria</taxon>
        <taxon>Pseudomonadati</taxon>
        <taxon>Pseudomonadota</taxon>
        <taxon>Gammaproteobacteria</taxon>
        <taxon>Alteromonadales</taxon>
        <taxon>Colwelliaceae</taxon>
        <taxon>Thalassotalea</taxon>
    </lineage>
</organism>
<dbReference type="PANTHER" id="PTHR43233">
    <property type="entry name" value="FAMILY N-ACETYLTRANSFERASE, PUTATIVE (AFU_ORTHOLOGUE AFUA_6G03350)-RELATED"/>
    <property type="match status" value="1"/>
</dbReference>
<dbReference type="EMBL" id="BNCK01000003">
    <property type="protein sequence ID" value="GHF89673.1"/>
    <property type="molecule type" value="Genomic_DNA"/>
</dbReference>
<evidence type="ECO:0000313" key="3">
    <source>
        <dbReference type="Proteomes" id="UP000623842"/>
    </source>
</evidence>
<evidence type="ECO:0000259" key="1">
    <source>
        <dbReference type="PROSITE" id="PS51186"/>
    </source>
</evidence>
<dbReference type="RefSeq" id="WP_229854613.1">
    <property type="nucleotide sequence ID" value="NZ_BNCK01000003.1"/>
</dbReference>